<evidence type="ECO:0000256" key="1">
    <source>
        <dbReference type="ARBA" id="ARBA00004123"/>
    </source>
</evidence>
<dbReference type="SMART" id="SM00976">
    <property type="entry name" value="Telo_bind"/>
    <property type="match status" value="1"/>
</dbReference>
<feature type="domain" description="Telomeric single stranded DNA binding POT1/Cdc13" evidence="10">
    <location>
        <begin position="12"/>
        <end position="148"/>
    </location>
</feature>
<evidence type="ECO:0000256" key="3">
    <source>
        <dbReference type="ARBA" id="ARBA00008442"/>
    </source>
</evidence>
<dbReference type="Pfam" id="PF02765">
    <property type="entry name" value="POT1"/>
    <property type="match status" value="1"/>
</dbReference>
<evidence type="ECO:0000256" key="5">
    <source>
        <dbReference type="ARBA" id="ARBA00022454"/>
    </source>
</evidence>
<dbReference type="GO" id="GO:0098505">
    <property type="term" value="F:G-rich strand telomeric DNA binding"/>
    <property type="evidence" value="ECO:0007669"/>
    <property type="project" value="TreeGrafter"/>
</dbReference>
<evidence type="ECO:0000313" key="11">
    <source>
        <dbReference type="EMBL" id="KAJ9602899.1"/>
    </source>
</evidence>
<comment type="similarity">
    <text evidence="3">Belongs to the telombin family.</text>
</comment>
<dbReference type="AlphaFoldDB" id="A0AA39CC63"/>
<keyword evidence="8" id="KW-0539">Nucleus</keyword>
<dbReference type="FunFam" id="2.40.50.140:FF:000303">
    <property type="entry name" value="Protection of telomeres protein 1"/>
    <property type="match status" value="1"/>
</dbReference>
<dbReference type="InterPro" id="IPR011564">
    <property type="entry name" value="Telomer_end-bd_POT1/Cdc13"/>
</dbReference>
<feature type="region of interest" description="Disordered" evidence="9">
    <location>
        <begin position="366"/>
        <end position="429"/>
    </location>
</feature>
<feature type="compositionally biased region" description="Basic and acidic residues" evidence="9">
    <location>
        <begin position="384"/>
        <end position="398"/>
    </location>
</feature>
<comment type="caution">
    <text evidence="11">The sequence shown here is derived from an EMBL/GenBank/DDBJ whole genome shotgun (WGS) entry which is preliminary data.</text>
</comment>
<comment type="subcellular location">
    <subcellularLocation>
        <location evidence="2">Chromosome</location>
        <location evidence="2">Telomere</location>
    </subcellularLocation>
    <subcellularLocation>
        <location evidence="1">Nucleus</location>
    </subcellularLocation>
</comment>
<protein>
    <recommendedName>
        <fullName evidence="4">Protection of telomeres protein 1</fullName>
    </recommendedName>
</protein>
<dbReference type="InterPro" id="IPR012340">
    <property type="entry name" value="NA-bd_OB-fold"/>
</dbReference>
<keyword evidence="12" id="KW-1185">Reference proteome</keyword>
<reference evidence="11" key="1">
    <citation type="submission" date="2022-10" db="EMBL/GenBank/DDBJ databases">
        <title>Culturing micro-colonial fungi from biological soil crusts in the Mojave desert and describing Neophaeococcomyces mojavensis, and introducing the new genera and species Taxawa tesnikishii.</title>
        <authorList>
            <person name="Kurbessoian T."/>
            <person name="Stajich J.E."/>
        </authorList>
    </citation>
    <scope>NUCLEOTIDE SEQUENCE</scope>
    <source>
        <strain evidence="11">TK_41</strain>
    </source>
</reference>
<keyword evidence="7" id="KW-0238">DNA-binding</keyword>
<accession>A0AA39CC63</accession>
<dbReference type="GO" id="GO:0010521">
    <property type="term" value="F:telomerase inhibitor activity"/>
    <property type="evidence" value="ECO:0007669"/>
    <property type="project" value="TreeGrafter"/>
</dbReference>
<evidence type="ECO:0000256" key="8">
    <source>
        <dbReference type="ARBA" id="ARBA00023242"/>
    </source>
</evidence>
<dbReference type="InterPro" id="IPR028389">
    <property type="entry name" value="POT1"/>
</dbReference>
<keyword evidence="5" id="KW-0158">Chromosome</keyword>
<evidence type="ECO:0000256" key="9">
    <source>
        <dbReference type="SAM" id="MobiDB-lite"/>
    </source>
</evidence>
<dbReference type="Proteomes" id="UP001172673">
    <property type="component" value="Unassembled WGS sequence"/>
</dbReference>
<evidence type="ECO:0000259" key="10">
    <source>
        <dbReference type="SMART" id="SM00976"/>
    </source>
</evidence>
<name>A0AA39CC63_9EURO</name>
<evidence type="ECO:0000256" key="7">
    <source>
        <dbReference type="ARBA" id="ARBA00023125"/>
    </source>
</evidence>
<keyword evidence="6" id="KW-0779">Telomere</keyword>
<evidence type="ECO:0000313" key="12">
    <source>
        <dbReference type="Proteomes" id="UP001172673"/>
    </source>
</evidence>
<dbReference type="PANTHER" id="PTHR14513:SF0">
    <property type="entry name" value="PROTECTION OF TELOMERES PROTEIN 1"/>
    <property type="match status" value="1"/>
</dbReference>
<dbReference type="InterPro" id="IPR032042">
    <property type="entry name" value="POT1PC"/>
</dbReference>
<dbReference type="GO" id="GO:0016233">
    <property type="term" value="P:telomere capping"/>
    <property type="evidence" value="ECO:0007669"/>
    <property type="project" value="TreeGrafter"/>
</dbReference>
<organism evidence="11 12">
    <name type="scientific">Cladophialophora chaetospira</name>
    <dbReference type="NCBI Taxonomy" id="386627"/>
    <lineage>
        <taxon>Eukaryota</taxon>
        <taxon>Fungi</taxon>
        <taxon>Dikarya</taxon>
        <taxon>Ascomycota</taxon>
        <taxon>Pezizomycotina</taxon>
        <taxon>Eurotiomycetes</taxon>
        <taxon>Chaetothyriomycetidae</taxon>
        <taxon>Chaetothyriales</taxon>
        <taxon>Herpotrichiellaceae</taxon>
        <taxon>Cladophialophora</taxon>
    </lineage>
</organism>
<evidence type="ECO:0000256" key="6">
    <source>
        <dbReference type="ARBA" id="ARBA00022895"/>
    </source>
</evidence>
<dbReference type="GO" id="GO:0000783">
    <property type="term" value="C:nuclear telomere cap complex"/>
    <property type="evidence" value="ECO:0007669"/>
    <property type="project" value="TreeGrafter"/>
</dbReference>
<dbReference type="Gene3D" id="2.40.50.140">
    <property type="entry name" value="Nucleic acid-binding proteins"/>
    <property type="match status" value="2"/>
</dbReference>
<dbReference type="EMBL" id="JAPDRK010000024">
    <property type="protein sequence ID" value="KAJ9602899.1"/>
    <property type="molecule type" value="Genomic_DNA"/>
</dbReference>
<dbReference type="SUPFAM" id="SSF50249">
    <property type="entry name" value="Nucleic acid-binding proteins"/>
    <property type="match status" value="2"/>
</dbReference>
<feature type="compositionally biased region" description="Basic residues" evidence="9">
    <location>
        <begin position="399"/>
        <end position="410"/>
    </location>
</feature>
<evidence type="ECO:0000256" key="2">
    <source>
        <dbReference type="ARBA" id="ARBA00004574"/>
    </source>
</evidence>
<dbReference type="Pfam" id="PF16686">
    <property type="entry name" value="POT1PC"/>
    <property type="match status" value="1"/>
</dbReference>
<proteinExistence type="inferred from homology"/>
<dbReference type="PANTHER" id="PTHR14513">
    <property type="entry name" value="PROTECTION OF TELOMERES 1"/>
    <property type="match status" value="1"/>
</dbReference>
<gene>
    <name evidence="11" type="ORF">H2200_012679</name>
</gene>
<dbReference type="GO" id="GO:0032210">
    <property type="term" value="P:regulation of telomere maintenance via telomerase"/>
    <property type="evidence" value="ECO:0007669"/>
    <property type="project" value="TreeGrafter"/>
</dbReference>
<sequence>MALNYVPVPQNFTDLFNASKIPPSSKPLSVIGVCVESLDPIRCTGGKQDYKFTFTLHDPTWFNGVGMEFVFFNKDFGQLPIIKDQGDVVILRNVKTMVHKGLVKGISNSASSWVVLPFTEVANIETVEDLTSKARWQRKGQSSHNQYPAGAQAALPNGLELKYAKAIAEQENPDLWPQMQPRAQANIADAAVSNGGNQPPHREKFKTLQNLELPVGNGYIFVDLLGEVRRIFSNDFLTELYITDYTTNEKLYDYKSSDNQAGRTGDPYGYIKEESSTWPGPWGQMTMTVVCRDGQSHLANAKVKLGDFVLLRNIQVKMDKTGWKLEGNCRDDPKYPEKELIEVVKSSDERKTEVIRRKRAYEEKMKADGTKFYRDPSQVPKKRPREETTEERTDEPKAKRSKNRNKKNRKAQKEAEQQTNKVTSAPVKHEQALTANPSIRIHNHEGLSYKNIVDILDPEILYRTTAKGHPYRLPFQNCTYKSKVRVVDFFPENIADFAAPRRVSQYDELSDHGSSDDESDVDLTQERDGYEIKWEWRFFLLVEDAKLPPGAHGGPTQMELLVADADGDCLFNMEACNLRDQSNENVLSRLREKLFHLWGDLQEKKDETKGADEALVVKPSARPFECLIKEYGVPVRNPIERSDDVVAYDRLFRLFGTTI</sequence>
<evidence type="ECO:0000256" key="4">
    <source>
        <dbReference type="ARBA" id="ARBA00015253"/>
    </source>
</evidence>